<accession>A0AAP0HVE1</accession>
<organism evidence="3 4">
    <name type="scientific">Stephania yunnanensis</name>
    <dbReference type="NCBI Taxonomy" id="152371"/>
    <lineage>
        <taxon>Eukaryota</taxon>
        <taxon>Viridiplantae</taxon>
        <taxon>Streptophyta</taxon>
        <taxon>Embryophyta</taxon>
        <taxon>Tracheophyta</taxon>
        <taxon>Spermatophyta</taxon>
        <taxon>Magnoliopsida</taxon>
        <taxon>Ranunculales</taxon>
        <taxon>Menispermaceae</taxon>
        <taxon>Menispermoideae</taxon>
        <taxon>Cissampelideae</taxon>
        <taxon>Stephania</taxon>
    </lineage>
</organism>
<sequence length="60" mass="6660">MGQVDRGQGPRSGDGQTCRLESHRCHQCGQRGHLRADCRTPPSPRRGSNFDLLLDVLLDC</sequence>
<dbReference type="Pfam" id="PF00098">
    <property type="entry name" value="zf-CCHC"/>
    <property type="match status" value="1"/>
</dbReference>
<gene>
    <name evidence="3" type="ORF">Syun_026087</name>
</gene>
<evidence type="ECO:0000256" key="1">
    <source>
        <dbReference type="PROSITE-ProRule" id="PRU00047"/>
    </source>
</evidence>
<comment type="caution">
    <text evidence="3">The sequence shown here is derived from an EMBL/GenBank/DDBJ whole genome shotgun (WGS) entry which is preliminary data.</text>
</comment>
<evidence type="ECO:0000259" key="2">
    <source>
        <dbReference type="PROSITE" id="PS50158"/>
    </source>
</evidence>
<dbReference type="InterPro" id="IPR001878">
    <property type="entry name" value="Znf_CCHC"/>
</dbReference>
<dbReference type="SMART" id="SM00343">
    <property type="entry name" value="ZnF_C2HC"/>
    <property type="match status" value="1"/>
</dbReference>
<dbReference type="AlphaFoldDB" id="A0AAP0HVE1"/>
<dbReference type="SUPFAM" id="SSF57756">
    <property type="entry name" value="Retrovirus zinc finger-like domains"/>
    <property type="match status" value="1"/>
</dbReference>
<keyword evidence="1" id="KW-0862">Zinc</keyword>
<dbReference type="EMBL" id="JBBNAF010000011">
    <property type="protein sequence ID" value="KAK9099042.1"/>
    <property type="molecule type" value="Genomic_DNA"/>
</dbReference>
<dbReference type="PROSITE" id="PS50158">
    <property type="entry name" value="ZF_CCHC"/>
    <property type="match status" value="1"/>
</dbReference>
<keyword evidence="1" id="KW-0479">Metal-binding</keyword>
<proteinExistence type="predicted"/>
<dbReference type="Proteomes" id="UP001420932">
    <property type="component" value="Unassembled WGS sequence"/>
</dbReference>
<keyword evidence="4" id="KW-1185">Reference proteome</keyword>
<name>A0AAP0HVE1_9MAGN</name>
<dbReference type="GO" id="GO:0008270">
    <property type="term" value="F:zinc ion binding"/>
    <property type="evidence" value="ECO:0007669"/>
    <property type="project" value="UniProtKB-KW"/>
</dbReference>
<dbReference type="Gene3D" id="4.10.60.10">
    <property type="entry name" value="Zinc finger, CCHC-type"/>
    <property type="match status" value="1"/>
</dbReference>
<dbReference type="GO" id="GO:0003676">
    <property type="term" value="F:nucleic acid binding"/>
    <property type="evidence" value="ECO:0007669"/>
    <property type="project" value="InterPro"/>
</dbReference>
<protein>
    <recommendedName>
        <fullName evidence="2">CCHC-type domain-containing protein</fullName>
    </recommendedName>
</protein>
<keyword evidence="1" id="KW-0863">Zinc-finger</keyword>
<evidence type="ECO:0000313" key="3">
    <source>
        <dbReference type="EMBL" id="KAK9099042.1"/>
    </source>
</evidence>
<dbReference type="InterPro" id="IPR036875">
    <property type="entry name" value="Znf_CCHC_sf"/>
</dbReference>
<evidence type="ECO:0000313" key="4">
    <source>
        <dbReference type="Proteomes" id="UP001420932"/>
    </source>
</evidence>
<reference evidence="3 4" key="1">
    <citation type="submission" date="2024-01" db="EMBL/GenBank/DDBJ databases">
        <title>Genome assemblies of Stephania.</title>
        <authorList>
            <person name="Yang L."/>
        </authorList>
    </citation>
    <scope>NUCLEOTIDE SEQUENCE [LARGE SCALE GENOMIC DNA]</scope>
    <source>
        <strain evidence="3">YNDBR</strain>
        <tissue evidence="3">Leaf</tissue>
    </source>
</reference>
<feature type="domain" description="CCHC-type" evidence="2">
    <location>
        <begin position="24"/>
        <end position="39"/>
    </location>
</feature>